<evidence type="ECO:0000256" key="3">
    <source>
        <dbReference type="ARBA" id="ARBA00011838"/>
    </source>
</evidence>
<accession>A0A328VK53</accession>
<dbReference type="AlphaFoldDB" id="A0A328VK53"/>
<organism evidence="14 15">
    <name type="scientific">Thermogemmatispora tikiterensis</name>
    <dbReference type="NCBI Taxonomy" id="1825093"/>
    <lineage>
        <taxon>Bacteria</taxon>
        <taxon>Bacillati</taxon>
        <taxon>Chloroflexota</taxon>
        <taxon>Ktedonobacteria</taxon>
        <taxon>Thermogemmatisporales</taxon>
        <taxon>Thermogemmatisporaceae</taxon>
        <taxon>Thermogemmatispora</taxon>
    </lineage>
</organism>
<dbReference type="GO" id="GO:0006412">
    <property type="term" value="P:translation"/>
    <property type="evidence" value="ECO:0007669"/>
    <property type="project" value="UniProtKB-UniRule"/>
</dbReference>
<comment type="similarity">
    <text evidence="2 10 11">Belongs to the universal ribosomal protein uL22 family.</text>
</comment>
<sequence>MQVRAIARNIGISPRKLRLVTDAVKGLRVSEALPVLDFLPNAGARPVKKVIQSAVANAENNYNLDPDQLYILNIVTDEGPRQRRFKARSHGRLSYIIRRSSHVTVIVSDDRADLGR</sequence>
<evidence type="ECO:0000256" key="12">
    <source>
        <dbReference type="RuleBase" id="RU004006"/>
    </source>
</evidence>
<dbReference type="InterPro" id="IPR036394">
    <property type="entry name" value="Ribosomal_uL22_sf"/>
</dbReference>
<comment type="function">
    <text evidence="1 10">The globular domain of the protein is located near the polypeptide exit tunnel on the outside of the subunit, while an extended beta-hairpin is found that lines the wall of the exit tunnel in the center of the 70S ribosome.</text>
</comment>
<gene>
    <name evidence="10" type="primary">rplV</name>
    <name evidence="14" type="ORF">A4R35_17260</name>
</gene>
<dbReference type="PROSITE" id="PS00464">
    <property type="entry name" value="RIBOSOMAL_L22"/>
    <property type="match status" value="1"/>
</dbReference>
<dbReference type="Gene3D" id="3.90.470.10">
    <property type="entry name" value="Ribosomal protein L22/L17"/>
    <property type="match status" value="1"/>
</dbReference>
<name>A0A328VK53_9CHLR</name>
<dbReference type="GO" id="GO:0019843">
    <property type="term" value="F:rRNA binding"/>
    <property type="evidence" value="ECO:0007669"/>
    <property type="project" value="UniProtKB-UniRule"/>
</dbReference>
<keyword evidence="6 10" id="KW-0689">Ribosomal protein</keyword>
<comment type="function">
    <text evidence="8">This protein binds specifically to 23S rRNA; its binding is stimulated by other ribosomal proteins, e.g. L4, L17, and L20. It is important during the early stages of 50S assembly. It makes multiple contacts with different domains of the 23S rRNA in the assembled 50S subunit and ribosome.</text>
</comment>
<dbReference type="PANTHER" id="PTHR13501">
    <property type="entry name" value="CHLOROPLAST 50S RIBOSOMAL PROTEIN L22-RELATED"/>
    <property type="match status" value="1"/>
</dbReference>
<evidence type="ECO:0000256" key="6">
    <source>
        <dbReference type="ARBA" id="ARBA00022980"/>
    </source>
</evidence>
<comment type="function">
    <text evidence="10 13">This protein binds specifically to 23S rRNA; its binding is stimulated by other ribosomal proteins, e.g., L4, L17, and L20. It is important during the early stages of 50S assembly. It makes multiple contacts with different domains of the 23S rRNA in the assembled 50S subunit and ribosome.</text>
</comment>
<reference evidence="14 15" key="1">
    <citation type="submission" date="2016-08" db="EMBL/GenBank/DDBJ databases">
        <title>Analysis of Carbohydrate Active Enzymes in Thermogemmatispora T81 Reveals Carbohydrate Degradation Ability.</title>
        <authorList>
            <person name="Tomazini A."/>
            <person name="Lal S."/>
            <person name="Stott M."/>
            <person name="Henrissat B."/>
            <person name="Polikarpov I."/>
            <person name="Sparling R."/>
            <person name="Levin D.B."/>
        </authorList>
    </citation>
    <scope>NUCLEOTIDE SEQUENCE [LARGE SCALE GENOMIC DNA]</scope>
    <source>
        <strain evidence="14 15">T81</strain>
    </source>
</reference>
<evidence type="ECO:0000256" key="10">
    <source>
        <dbReference type="HAMAP-Rule" id="MF_01331"/>
    </source>
</evidence>
<proteinExistence type="inferred from homology"/>
<dbReference type="NCBIfam" id="TIGR01044">
    <property type="entry name" value="rplV_bact"/>
    <property type="match status" value="1"/>
</dbReference>
<evidence type="ECO:0000256" key="9">
    <source>
        <dbReference type="ARBA" id="ARBA00035207"/>
    </source>
</evidence>
<evidence type="ECO:0000256" key="7">
    <source>
        <dbReference type="ARBA" id="ARBA00023274"/>
    </source>
</evidence>
<dbReference type="GO" id="GO:0003735">
    <property type="term" value="F:structural constituent of ribosome"/>
    <property type="evidence" value="ECO:0007669"/>
    <property type="project" value="InterPro"/>
</dbReference>
<keyword evidence="4 10" id="KW-0699">rRNA-binding</keyword>
<dbReference type="InterPro" id="IPR005727">
    <property type="entry name" value="Ribosomal_uL22_bac/chlpt-type"/>
</dbReference>
<dbReference type="HAMAP" id="MF_01331_B">
    <property type="entry name" value="Ribosomal_uL22_B"/>
    <property type="match status" value="1"/>
</dbReference>
<protein>
    <recommendedName>
        <fullName evidence="9 10">Large ribosomal subunit protein uL22</fullName>
    </recommendedName>
</protein>
<keyword evidence="7 10" id="KW-0687">Ribonucleoprotein</keyword>
<dbReference type="RefSeq" id="WP_112431555.1">
    <property type="nucleotide sequence ID" value="NZ_MCIF01000002.1"/>
</dbReference>
<dbReference type="Pfam" id="PF00237">
    <property type="entry name" value="Ribosomal_L22"/>
    <property type="match status" value="1"/>
</dbReference>
<dbReference type="Proteomes" id="UP000248706">
    <property type="component" value="Unassembled WGS sequence"/>
</dbReference>
<dbReference type="InterPro" id="IPR018260">
    <property type="entry name" value="Ribosomal_uL22_CS"/>
</dbReference>
<dbReference type="GO" id="GO:0022625">
    <property type="term" value="C:cytosolic large ribosomal subunit"/>
    <property type="evidence" value="ECO:0007669"/>
    <property type="project" value="TreeGrafter"/>
</dbReference>
<evidence type="ECO:0000313" key="15">
    <source>
        <dbReference type="Proteomes" id="UP000248706"/>
    </source>
</evidence>
<evidence type="ECO:0000256" key="11">
    <source>
        <dbReference type="RuleBase" id="RU004005"/>
    </source>
</evidence>
<dbReference type="OrthoDB" id="9805969at2"/>
<keyword evidence="5 10" id="KW-0694">RNA-binding</keyword>
<evidence type="ECO:0000256" key="1">
    <source>
        <dbReference type="ARBA" id="ARBA00003478"/>
    </source>
</evidence>
<keyword evidence="15" id="KW-1185">Reference proteome</keyword>
<evidence type="ECO:0000256" key="8">
    <source>
        <dbReference type="ARBA" id="ARBA00025084"/>
    </source>
</evidence>
<evidence type="ECO:0000256" key="5">
    <source>
        <dbReference type="ARBA" id="ARBA00022884"/>
    </source>
</evidence>
<evidence type="ECO:0000256" key="13">
    <source>
        <dbReference type="RuleBase" id="RU004008"/>
    </source>
</evidence>
<evidence type="ECO:0000256" key="2">
    <source>
        <dbReference type="ARBA" id="ARBA00009451"/>
    </source>
</evidence>
<comment type="caution">
    <text evidence="14">The sequence shown here is derived from an EMBL/GenBank/DDBJ whole genome shotgun (WGS) entry which is preliminary data.</text>
</comment>
<dbReference type="EMBL" id="MCIF01000002">
    <property type="protein sequence ID" value="RAQ97291.1"/>
    <property type="molecule type" value="Genomic_DNA"/>
</dbReference>
<evidence type="ECO:0000256" key="4">
    <source>
        <dbReference type="ARBA" id="ARBA00022730"/>
    </source>
</evidence>
<dbReference type="CDD" id="cd00336">
    <property type="entry name" value="Ribosomal_L22"/>
    <property type="match status" value="1"/>
</dbReference>
<dbReference type="InterPro" id="IPR001063">
    <property type="entry name" value="Ribosomal_uL22"/>
</dbReference>
<dbReference type="SUPFAM" id="SSF54843">
    <property type="entry name" value="Ribosomal protein L22"/>
    <property type="match status" value="1"/>
</dbReference>
<evidence type="ECO:0000313" key="14">
    <source>
        <dbReference type="EMBL" id="RAQ97291.1"/>
    </source>
</evidence>
<dbReference type="InterPro" id="IPR047867">
    <property type="entry name" value="Ribosomal_uL22_bac/org-type"/>
</dbReference>
<comment type="subunit">
    <text evidence="3 10 12">Part of the 50S ribosomal subunit.</text>
</comment>
<dbReference type="PANTHER" id="PTHR13501:SF8">
    <property type="entry name" value="LARGE RIBOSOMAL SUBUNIT PROTEIN UL22M"/>
    <property type="match status" value="1"/>
</dbReference>